<feature type="transmembrane region" description="Helical" evidence="7">
    <location>
        <begin position="184"/>
        <end position="204"/>
    </location>
</feature>
<evidence type="ECO:0000313" key="9">
    <source>
        <dbReference type="EMBL" id="CAF9909192.1"/>
    </source>
</evidence>
<feature type="transmembrane region" description="Helical" evidence="7">
    <location>
        <begin position="302"/>
        <end position="321"/>
    </location>
</feature>
<comment type="caution">
    <text evidence="9">The sequence shown here is derived from an EMBL/GenBank/DDBJ whole genome shotgun (WGS) entry which is preliminary data.</text>
</comment>
<dbReference type="Proteomes" id="UP000664521">
    <property type="component" value="Unassembled WGS sequence"/>
</dbReference>
<evidence type="ECO:0000259" key="8">
    <source>
        <dbReference type="Pfam" id="PF01490"/>
    </source>
</evidence>
<feature type="region of interest" description="Disordered" evidence="6">
    <location>
        <begin position="1"/>
        <end position="20"/>
    </location>
</feature>
<evidence type="ECO:0000256" key="3">
    <source>
        <dbReference type="ARBA" id="ARBA00022692"/>
    </source>
</evidence>
<reference evidence="9" key="1">
    <citation type="submission" date="2021-03" db="EMBL/GenBank/DDBJ databases">
        <authorList>
            <person name="Tagirdzhanova G."/>
        </authorList>
    </citation>
    <scope>NUCLEOTIDE SEQUENCE</scope>
</reference>
<dbReference type="InterPro" id="IPR013057">
    <property type="entry name" value="AA_transpt_TM"/>
</dbReference>
<protein>
    <recommendedName>
        <fullName evidence="8">Amino acid transporter transmembrane domain-containing protein</fullName>
    </recommendedName>
</protein>
<dbReference type="PANTHER" id="PTHR22950:SF479">
    <property type="entry name" value="AMINO ACID TRANSPORTER (EUROFUNG)-RELATED"/>
    <property type="match status" value="1"/>
</dbReference>
<evidence type="ECO:0000313" key="10">
    <source>
        <dbReference type="Proteomes" id="UP000664521"/>
    </source>
</evidence>
<feature type="transmembrane region" description="Helical" evidence="7">
    <location>
        <begin position="127"/>
        <end position="149"/>
    </location>
</feature>
<feature type="transmembrane region" description="Helical" evidence="7">
    <location>
        <begin position="224"/>
        <end position="248"/>
    </location>
</feature>
<feature type="transmembrane region" description="Helical" evidence="7">
    <location>
        <begin position="342"/>
        <end position="365"/>
    </location>
</feature>
<feature type="transmembrane region" description="Helical" evidence="7">
    <location>
        <begin position="73"/>
        <end position="100"/>
    </location>
</feature>
<name>A0A8H3ENH8_9LECA</name>
<evidence type="ECO:0000256" key="2">
    <source>
        <dbReference type="ARBA" id="ARBA00008066"/>
    </source>
</evidence>
<gene>
    <name evidence="9" type="ORF">HETSPECPRED_008872</name>
</gene>
<evidence type="ECO:0000256" key="7">
    <source>
        <dbReference type="SAM" id="Phobius"/>
    </source>
</evidence>
<feature type="transmembrane region" description="Helical" evidence="7">
    <location>
        <begin position="371"/>
        <end position="395"/>
    </location>
</feature>
<feature type="transmembrane region" description="Helical" evidence="7">
    <location>
        <begin position="416"/>
        <end position="436"/>
    </location>
</feature>
<dbReference type="GO" id="GO:0016020">
    <property type="term" value="C:membrane"/>
    <property type="evidence" value="ECO:0007669"/>
    <property type="project" value="UniProtKB-SubCell"/>
</dbReference>
<feature type="domain" description="Amino acid transporter transmembrane" evidence="8">
    <location>
        <begin position="47"/>
        <end position="433"/>
    </location>
</feature>
<dbReference type="AlphaFoldDB" id="A0A8H3ENH8"/>
<dbReference type="Gene3D" id="1.20.1740.10">
    <property type="entry name" value="Amino acid/polyamine transporter I"/>
    <property type="match status" value="1"/>
</dbReference>
<keyword evidence="5 7" id="KW-0472">Membrane</keyword>
<proteinExistence type="inferred from homology"/>
<keyword evidence="4 7" id="KW-1133">Transmembrane helix</keyword>
<evidence type="ECO:0000256" key="6">
    <source>
        <dbReference type="SAM" id="MobiDB-lite"/>
    </source>
</evidence>
<keyword evidence="10" id="KW-1185">Reference proteome</keyword>
<comment type="subcellular location">
    <subcellularLocation>
        <location evidence="1">Membrane</location>
        <topology evidence="1">Multi-pass membrane protein</topology>
    </subcellularLocation>
</comment>
<dbReference type="OrthoDB" id="40134at2759"/>
<sequence>MGKYEKEASTSPSLEEASATYPRSTEAHYHAVDVFGPEDDHQIQYKTLSWPLVAVLMIAEIVSNGMLSLPSSLAVVGLVPGIVVIVFLGAFGLFTAWVLIQFKLRHPEVHNMGDAGYILFGFPGREILSFGTIVFAVFATGGQLLAGQIALANLSSNKLCLMLYTGIFAIPTLLCSLPRTLDRLSWLSVPSVISIIVAGIVGMVGAGLNPTPGRNTTIAASTDFVTAFISVTNPVFAYAGHFMFFILISEMRHPQHAMRAAYVLQIFATSFYVIFAVITYLYLGADVSSPSFSSLPPKWAKAAYGIAIPNFLIAGSLYSHTAAKLLFVRFFRKSRHLHSHTVLGWGTWVALVFIMNAAAFVLAVGVPIFNYLIGIAASLFASWYTYGIAGALWLYDVYHDKGGVAAWRHRWAMTGVNVMTLAAGAFICVAGMYVTVKQIVNAYRSGEVSAPFSC</sequence>
<comment type="similarity">
    <text evidence="2">Belongs to the amino acid/polyamine transporter 2 family.</text>
</comment>
<dbReference type="GO" id="GO:0015179">
    <property type="term" value="F:L-amino acid transmembrane transporter activity"/>
    <property type="evidence" value="ECO:0007669"/>
    <property type="project" value="TreeGrafter"/>
</dbReference>
<evidence type="ECO:0000256" key="4">
    <source>
        <dbReference type="ARBA" id="ARBA00022989"/>
    </source>
</evidence>
<organism evidence="9 10">
    <name type="scientific">Heterodermia speciosa</name>
    <dbReference type="NCBI Taxonomy" id="116794"/>
    <lineage>
        <taxon>Eukaryota</taxon>
        <taxon>Fungi</taxon>
        <taxon>Dikarya</taxon>
        <taxon>Ascomycota</taxon>
        <taxon>Pezizomycotina</taxon>
        <taxon>Lecanoromycetes</taxon>
        <taxon>OSLEUM clade</taxon>
        <taxon>Lecanoromycetidae</taxon>
        <taxon>Caliciales</taxon>
        <taxon>Physciaceae</taxon>
        <taxon>Heterodermia</taxon>
    </lineage>
</organism>
<feature type="transmembrane region" description="Helical" evidence="7">
    <location>
        <begin position="260"/>
        <end position="282"/>
    </location>
</feature>
<dbReference type="PANTHER" id="PTHR22950">
    <property type="entry name" value="AMINO ACID TRANSPORTER"/>
    <property type="match status" value="1"/>
</dbReference>
<evidence type="ECO:0000256" key="1">
    <source>
        <dbReference type="ARBA" id="ARBA00004141"/>
    </source>
</evidence>
<evidence type="ECO:0000256" key="5">
    <source>
        <dbReference type="ARBA" id="ARBA00023136"/>
    </source>
</evidence>
<feature type="transmembrane region" description="Helical" evidence="7">
    <location>
        <begin position="48"/>
        <end position="67"/>
    </location>
</feature>
<feature type="transmembrane region" description="Helical" evidence="7">
    <location>
        <begin position="161"/>
        <end position="177"/>
    </location>
</feature>
<keyword evidence="3 7" id="KW-0812">Transmembrane</keyword>
<dbReference type="EMBL" id="CAJPDS010000007">
    <property type="protein sequence ID" value="CAF9909192.1"/>
    <property type="molecule type" value="Genomic_DNA"/>
</dbReference>
<accession>A0A8H3ENH8</accession>
<dbReference type="Pfam" id="PF01490">
    <property type="entry name" value="Aa_trans"/>
    <property type="match status" value="1"/>
</dbReference>